<dbReference type="Proteomes" id="UP000694941">
    <property type="component" value="Unplaced"/>
</dbReference>
<evidence type="ECO:0000256" key="1">
    <source>
        <dbReference type="SAM" id="SignalP"/>
    </source>
</evidence>
<feature type="chain" id="PRO_5045588651" evidence="1">
    <location>
        <begin position="23"/>
        <end position="140"/>
    </location>
</feature>
<keyword evidence="2" id="KW-1185">Reference proteome</keyword>
<evidence type="ECO:0000313" key="2">
    <source>
        <dbReference type="Proteomes" id="UP000694941"/>
    </source>
</evidence>
<name>A0ABM1RVV0_LIMPO</name>
<accession>A0ABM1RVV0</accession>
<feature type="signal peptide" evidence="1">
    <location>
        <begin position="1"/>
        <end position="22"/>
    </location>
</feature>
<sequence length="140" mass="15767">MKFLKLICLMSFWTLDLIIVSAQESPKIPDVFRMKDFVVTAVDGVDSRFGMISDIYYDRPNNRFSETVTVNGSVIQTVIDFNTQELLQILGTKCKTIALTEDLVRAKTFPFIVDIDKAGNMTLKGLTWLNDAVSGFDTKT</sequence>
<dbReference type="GeneID" id="111083329"/>
<reference evidence="3" key="1">
    <citation type="submission" date="2025-08" db="UniProtKB">
        <authorList>
            <consortium name="RefSeq"/>
        </authorList>
    </citation>
    <scope>IDENTIFICATION</scope>
    <source>
        <tissue evidence="3">Muscle</tissue>
    </source>
</reference>
<dbReference type="RefSeq" id="XP_022235505.1">
    <property type="nucleotide sequence ID" value="XM_022379797.1"/>
</dbReference>
<gene>
    <name evidence="3" type="primary">LOC111083329</name>
</gene>
<keyword evidence="1" id="KW-0732">Signal</keyword>
<proteinExistence type="predicted"/>
<evidence type="ECO:0000313" key="3">
    <source>
        <dbReference type="RefSeq" id="XP_022235505.1"/>
    </source>
</evidence>
<organism evidence="2 3">
    <name type="scientific">Limulus polyphemus</name>
    <name type="common">Atlantic horseshoe crab</name>
    <dbReference type="NCBI Taxonomy" id="6850"/>
    <lineage>
        <taxon>Eukaryota</taxon>
        <taxon>Metazoa</taxon>
        <taxon>Ecdysozoa</taxon>
        <taxon>Arthropoda</taxon>
        <taxon>Chelicerata</taxon>
        <taxon>Merostomata</taxon>
        <taxon>Xiphosura</taxon>
        <taxon>Limulidae</taxon>
        <taxon>Limulus</taxon>
    </lineage>
</organism>
<protein>
    <submittedName>
        <fullName evidence="3">Uncharacterized protein LOC111083329</fullName>
    </submittedName>
</protein>